<dbReference type="InterPro" id="IPR003593">
    <property type="entry name" value="AAA+_ATPase"/>
</dbReference>
<dbReference type="PROSITE" id="PS00211">
    <property type="entry name" value="ABC_TRANSPORTER_1"/>
    <property type="match status" value="1"/>
</dbReference>
<keyword evidence="2" id="KW-0547">Nucleotide-binding</keyword>
<dbReference type="GO" id="GO:0016887">
    <property type="term" value="F:ATP hydrolysis activity"/>
    <property type="evidence" value="ECO:0007669"/>
    <property type="project" value="InterPro"/>
</dbReference>
<dbReference type="InterPro" id="IPR027417">
    <property type="entry name" value="P-loop_NTPase"/>
</dbReference>
<keyword evidence="1" id="KW-0677">Repeat</keyword>
<dbReference type="PANTHER" id="PTHR19211:SF123">
    <property type="entry name" value="ABC TRANSPORTER"/>
    <property type="match status" value="1"/>
</dbReference>
<keyword evidence="7" id="KW-1185">Reference proteome</keyword>
<evidence type="ECO:0000313" key="7">
    <source>
        <dbReference type="Proteomes" id="UP000295198"/>
    </source>
</evidence>
<dbReference type="Pfam" id="PF00005">
    <property type="entry name" value="ABC_tran"/>
    <property type="match status" value="2"/>
</dbReference>
<keyword evidence="3 6" id="KW-0067">ATP-binding</keyword>
<dbReference type="SMART" id="SM00382">
    <property type="entry name" value="AAA"/>
    <property type="match status" value="2"/>
</dbReference>
<dbReference type="CDD" id="cd03221">
    <property type="entry name" value="ABCF_EF-3"/>
    <property type="match status" value="2"/>
</dbReference>
<protein>
    <submittedName>
        <fullName evidence="6">ABC-F family ATP-binding cassette domain-containing protein</fullName>
    </submittedName>
</protein>
<comment type="caution">
    <text evidence="6">The sequence shown here is derived from an EMBL/GenBank/DDBJ whole genome shotgun (WGS) entry which is preliminary data.</text>
</comment>
<feature type="compositionally biased region" description="Basic and acidic residues" evidence="4">
    <location>
        <begin position="273"/>
        <end position="297"/>
    </location>
</feature>
<dbReference type="EMBL" id="SDKM01000001">
    <property type="protein sequence ID" value="RYP88913.1"/>
    <property type="molecule type" value="Genomic_DNA"/>
</dbReference>
<reference evidence="6 7" key="1">
    <citation type="submission" date="2019-01" db="EMBL/GenBank/DDBJ databases">
        <title>Nocardioides guangzhouensis sp. nov., an actinobacterium isolated from soil.</title>
        <authorList>
            <person name="Fu Y."/>
            <person name="Cai Y."/>
            <person name="Lin Z."/>
            <person name="Chen P."/>
        </authorList>
    </citation>
    <scope>NUCLEOTIDE SEQUENCE [LARGE SCALE GENOMIC DNA]</scope>
    <source>
        <strain evidence="6 7">130</strain>
    </source>
</reference>
<feature type="domain" description="ABC transporter" evidence="5">
    <location>
        <begin position="348"/>
        <end position="555"/>
    </location>
</feature>
<dbReference type="AlphaFoldDB" id="A0A4Q4ZKN7"/>
<dbReference type="InterPro" id="IPR017871">
    <property type="entry name" value="ABC_transporter-like_CS"/>
</dbReference>
<feature type="domain" description="ABC transporter" evidence="5">
    <location>
        <begin position="5"/>
        <end position="263"/>
    </location>
</feature>
<evidence type="ECO:0000256" key="4">
    <source>
        <dbReference type="SAM" id="MobiDB-lite"/>
    </source>
</evidence>
<dbReference type="InterPro" id="IPR003439">
    <property type="entry name" value="ABC_transporter-like_ATP-bd"/>
</dbReference>
<gene>
    <name evidence="6" type="ORF">EKO23_00270</name>
</gene>
<dbReference type="PANTHER" id="PTHR19211">
    <property type="entry name" value="ATP-BINDING TRANSPORT PROTEIN-RELATED"/>
    <property type="match status" value="1"/>
</dbReference>
<accession>A0A4Q4ZKN7</accession>
<evidence type="ECO:0000313" key="6">
    <source>
        <dbReference type="EMBL" id="RYP88913.1"/>
    </source>
</evidence>
<dbReference type="SUPFAM" id="SSF52540">
    <property type="entry name" value="P-loop containing nucleoside triphosphate hydrolases"/>
    <property type="match status" value="2"/>
</dbReference>
<evidence type="ECO:0000256" key="3">
    <source>
        <dbReference type="ARBA" id="ARBA00022840"/>
    </source>
</evidence>
<dbReference type="RefSeq" id="WP_134712897.1">
    <property type="nucleotide sequence ID" value="NZ_SDKM01000001.1"/>
</dbReference>
<dbReference type="Proteomes" id="UP000295198">
    <property type="component" value="Unassembled WGS sequence"/>
</dbReference>
<name>A0A4Q4ZKN7_9ACTN</name>
<evidence type="ECO:0000259" key="5">
    <source>
        <dbReference type="PROSITE" id="PS50893"/>
    </source>
</evidence>
<organism evidence="6 7">
    <name type="scientific">Nocardioides guangzhouensis</name>
    <dbReference type="NCBI Taxonomy" id="2497878"/>
    <lineage>
        <taxon>Bacteria</taxon>
        <taxon>Bacillati</taxon>
        <taxon>Actinomycetota</taxon>
        <taxon>Actinomycetes</taxon>
        <taxon>Propionibacteriales</taxon>
        <taxon>Nocardioidaceae</taxon>
        <taxon>Nocardioides</taxon>
    </lineage>
</organism>
<dbReference type="FunFam" id="3.40.50.300:FF:000011">
    <property type="entry name" value="Putative ABC transporter ATP-binding component"/>
    <property type="match status" value="1"/>
</dbReference>
<dbReference type="InterPro" id="IPR050611">
    <property type="entry name" value="ABCF"/>
</dbReference>
<feature type="region of interest" description="Disordered" evidence="4">
    <location>
        <begin position="273"/>
        <end position="313"/>
    </location>
</feature>
<dbReference type="GO" id="GO:0005524">
    <property type="term" value="F:ATP binding"/>
    <property type="evidence" value="ECO:0007669"/>
    <property type="project" value="UniProtKB-KW"/>
</dbReference>
<evidence type="ECO:0000256" key="2">
    <source>
        <dbReference type="ARBA" id="ARBA00022741"/>
    </source>
</evidence>
<dbReference type="Gene3D" id="3.40.50.300">
    <property type="entry name" value="P-loop containing nucleotide triphosphate hydrolases"/>
    <property type="match status" value="2"/>
</dbReference>
<proteinExistence type="predicted"/>
<sequence length="555" mass="59281">MSTTLTLSGVDIAFGARTLVTGLGLVLAPGDVTALVGPNGPGKSTLMRTVVGELPLEAGSIRLAPSDATIGWLPQTAPDPEESLLAYARRRTGVAAADRDLHVASEALAGHAPGADEQYAVALEHWLHLGAADLEDRLPAVAGQIGLEVDPDRPLGTLSGGQAARAALASVLLSRYDVLLLDEPTNDLDARGLELMAEFVTGHSGPVLVASHDRAFLDRVATGVVELDLHQRQVAHYSGNWSDYAEARALSRQRARQAYEEYADTRDRLVAQSRQRADWADKGRRNVADGDEPDKHIREKHKARADRQAGKAGRIRKAVGRLEEAAQPRKEWELRYTIAAGPAPADVVWTLDRVQVDRGRFHLGPVDLSVAAGDRLVLAGDNGSGKSTLLGAMLGTLPVTAGRVTTGTRVRVGVIDQSRSLLDTDETVVDVVRRELASPTGDPAERGEVRTLLAKFGLGAEHVDRPARSLSLGERTRAMLALFQGRSVNVLVLDEPTNHLDVPAIEQLEAALADFTGTLVVVSHDRAFLDRVGVDRVLDLGARGRPSAIPGSAPR</sequence>
<evidence type="ECO:0000256" key="1">
    <source>
        <dbReference type="ARBA" id="ARBA00022737"/>
    </source>
</evidence>
<dbReference type="OrthoDB" id="5592724at2"/>
<dbReference type="PROSITE" id="PS50893">
    <property type="entry name" value="ABC_TRANSPORTER_2"/>
    <property type="match status" value="2"/>
</dbReference>